<accession>A0A0U3PES0</accession>
<dbReference type="Proteomes" id="UP000065151">
    <property type="component" value="Chromosome"/>
</dbReference>
<dbReference type="KEGG" id="psul:AU252_17095"/>
<dbReference type="STRING" id="121292.AU252_17095"/>
<reference evidence="2 3" key="1">
    <citation type="submission" date="2015-12" db="EMBL/GenBank/DDBJ databases">
        <authorList>
            <person name="Shamseldin A."/>
            <person name="Moawad H."/>
            <person name="Abd El-Rahim W.M."/>
            <person name="Sadowsky M.J."/>
        </authorList>
    </citation>
    <scope>NUCLEOTIDE SEQUENCE [LARGE SCALE GENOMIC DNA]</scope>
    <source>
        <strain evidence="2 3">Ar51</strain>
    </source>
</reference>
<dbReference type="Pfam" id="PF04964">
    <property type="entry name" value="Flp_Fap"/>
    <property type="match status" value="1"/>
</dbReference>
<evidence type="ECO:0000256" key="1">
    <source>
        <dbReference type="SAM" id="Phobius"/>
    </source>
</evidence>
<keyword evidence="1" id="KW-0812">Transmembrane</keyword>
<name>A0A0U3PES0_9MICC</name>
<keyword evidence="1" id="KW-1133">Transmembrane helix</keyword>
<dbReference type="EMBL" id="CP013747">
    <property type="protein sequence ID" value="ALV44032.1"/>
    <property type="molecule type" value="Genomic_DNA"/>
</dbReference>
<dbReference type="InterPro" id="IPR007047">
    <property type="entry name" value="Flp_Fap"/>
</dbReference>
<protein>
    <submittedName>
        <fullName evidence="2">Pilus assembly protein</fullName>
    </submittedName>
</protein>
<gene>
    <name evidence="2" type="ORF">AU252_17095</name>
</gene>
<sequence length="79" mass="7952">MLSLYTNLMIRLRSEEKGATAVEYGIMVALIAVAIIVAVTLLGGTLTLMFQEVSCSLGGGTWTATAATATAAAGGSCAP</sequence>
<keyword evidence="1" id="KW-0472">Membrane</keyword>
<organism evidence="2">
    <name type="scientific">Pseudarthrobacter sulfonivorans</name>
    <dbReference type="NCBI Taxonomy" id="121292"/>
    <lineage>
        <taxon>Bacteria</taxon>
        <taxon>Bacillati</taxon>
        <taxon>Actinomycetota</taxon>
        <taxon>Actinomycetes</taxon>
        <taxon>Micrococcales</taxon>
        <taxon>Micrococcaceae</taxon>
        <taxon>Pseudarthrobacter</taxon>
    </lineage>
</organism>
<feature type="transmembrane region" description="Helical" evidence="1">
    <location>
        <begin position="21"/>
        <end position="42"/>
    </location>
</feature>
<dbReference type="AlphaFoldDB" id="A0A0U3PES0"/>
<proteinExistence type="predicted"/>
<evidence type="ECO:0000313" key="3">
    <source>
        <dbReference type="Proteomes" id="UP000065151"/>
    </source>
</evidence>
<evidence type="ECO:0000313" key="2">
    <source>
        <dbReference type="EMBL" id="ALV44032.1"/>
    </source>
</evidence>
<dbReference type="RefSeq" id="WP_058933021.1">
    <property type="nucleotide sequence ID" value="NZ_CP013747.1"/>
</dbReference>